<evidence type="ECO:0000256" key="1">
    <source>
        <dbReference type="SAM" id="MobiDB-lite"/>
    </source>
</evidence>
<evidence type="ECO:0000313" key="2">
    <source>
        <dbReference type="EMBL" id="KAK3049260.1"/>
    </source>
</evidence>
<name>A0AAJ0DG51_9PEZI</name>
<accession>A0AAJ0DG51</accession>
<keyword evidence="3" id="KW-1185">Reference proteome</keyword>
<dbReference type="EMBL" id="JAWDJX010000041">
    <property type="protein sequence ID" value="KAK3049260.1"/>
    <property type="molecule type" value="Genomic_DNA"/>
</dbReference>
<protein>
    <submittedName>
        <fullName evidence="2">Uncharacterized protein</fullName>
    </submittedName>
</protein>
<gene>
    <name evidence="2" type="ORF">LTR09_009438</name>
</gene>
<feature type="region of interest" description="Disordered" evidence="1">
    <location>
        <begin position="102"/>
        <end position="121"/>
    </location>
</feature>
<dbReference type="Proteomes" id="UP001271007">
    <property type="component" value="Unassembled WGS sequence"/>
</dbReference>
<proteinExistence type="predicted"/>
<comment type="caution">
    <text evidence="2">The sequence shown here is derived from an EMBL/GenBank/DDBJ whole genome shotgun (WGS) entry which is preliminary data.</text>
</comment>
<dbReference type="AlphaFoldDB" id="A0AAJ0DG51"/>
<evidence type="ECO:0000313" key="3">
    <source>
        <dbReference type="Proteomes" id="UP001271007"/>
    </source>
</evidence>
<organism evidence="2 3">
    <name type="scientific">Extremus antarcticus</name>
    <dbReference type="NCBI Taxonomy" id="702011"/>
    <lineage>
        <taxon>Eukaryota</taxon>
        <taxon>Fungi</taxon>
        <taxon>Dikarya</taxon>
        <taxon>Ascomycota</taxon>
        <taxon>Pezizomycotina</taxon>
        <taxon>Dothideomycetes</taxon>
        <taxon>Dothideomycetidae</taxon>
        <taxon>Mycosphaerellales</taxon>
        <taxon>Extremaceae</taxon>
        <taxon>Extremus</taxon>
    </lineage>
</organism>
<reference evidence="2" key="1">
    <citation type="submission" date="2023-04" db="EMBL/GenBank/DDBJ databases">
        <title>Black Yeasts Isolated from many extreme environments.</title>
        <authorList>
            <person name="Coleine C."/>
            <person name="Stajich J.E."/>
            <person name="Selbmann L."/>
        </authorList>
    </citation>
    <scope>NUCLEOTIDE SEQUENCE</scope>
    <source>
        <strain evidence="2">CCFEE 5312</strain>
    </source>
</reference>
<sequence length="211" mass="24006">MVGRFNIYVSVTRAAKENGDRYHRPVHAWLISIEPHHGHSFHIPGTSHKEPEPIHFAAAKDEDTGIYTISIHPHDSEPAIIGNILIAEEVQTSDQQIRKLLEEELGEESKRTADDRRSTGQEAEHWIEHAIKAMHKRNIIETFDVGQFLTFAHSYEASRMDGEAQALVAYPGIHKEPEKKDSKNRFWVSHPMSNRTRVNNRGEASVYGGLM</sequence>